<dbReference type="SMART" id="SM01120">
    <property type="entry name" value="Dak2"/>
    <property type="match status" value="1"/>
</dbReference>
<proteinExistence type="predicted"/>
<accession>A0A100YXC6</accession>
<keyword evidence="1" id="KW-0808">Transferase</keyword>
<evidence type="ECO:0000256" key="2">
    <source>
        <dbReference type="ARBA" id="ARBA00022777"/>
    </source>
</evidence>
<evidence type="ECO:0000313" key="5">
    <source>
        <dbReference type="Proteomes" id="UP000054078"/>
    </source>
</evidence>
<gene>
    <name evidence="4" type="ORF">AUL39_02180</name>
</gene>
<dbReference type="AlphaFoldDB" id="A0A100YXC6"/>
<dbReference type="RefSeq" id="WP_059053142.1">
    <property type="nucleotide sequence ID" value="NZ_LOJF01000001.1"/>
</dbReference>
<protein>
    <submittedName>
        <fullName evidence="4">Dihydroxyacetone kinase</fullName>
    </submittedName>
</protein>
<dbReference type="InterPro" id="IPR050861">
    <property type="entry name" value="Dihydroxyacetone_Kinase"/>
</dbReference>
<feature type="domain" description="DhaL" evidence="3">
    <location>
        <begin position="8"/>
        <end position="206"/>
    </location>
</feature>
<dbReference type="STRING" id="1299998.AUL39_02180"/>
<dbReference type="EMBL" id="LOJF01000001">
    <property type="protein sequence ID" value="KUH59162.1"/>
    <property type="molecule type" value="Genomic_DNA"/>
</dbReference>
<dbReference type="GO" id="GO:0004371">
    <property type="term" value="F:glycerone kinase activity"/>
    <property type="evidence" value="ECO:0007669"/>
    <property type="project" value="InterPro"/>
</dbReference>
<evidence type="ECO:0000256" key="1">
    <source>
        <dbReference type="ARBA" id="ARBA00022679"/>
    </source>
</evidence>
<organism evidence="4 5">
    <name type="scientific">Tractidigestivibacter scatoligenes</name>
    <name type="common">Olsenella scatoligenes</name>
    <dbReference type="NCBI Taxonomy" id="1299998"/>
    <lineage>
        <taxon>Bacteria</taxon>
        <taxon>Bacillati</taxon>
        <taxon>Actinomycetota</taxon>
        <taxon>Coriobacteriia</taxon>
        <taxon>Coriobacteriales</taxon>
        <taxon>Atopobiaceae</taxon>
        <taxon>Tractidigestivibacter</taxon>
    </lineage>
</organism>
<dbReference type="Pfam" id="PF02734">
    <property type="entry name" value="Dak2"/>
    <property type="match status" value="1"/>
</dbReference>
<dbReference type="SUPFAM" id="SSF101473">
    <property type="entry name" value="DhaL-like"/>
    <property type="match status" value="1"/>
</dbReference>
<dbReference type="OrthoDB" id="9800291at2"/>
<dbReference type="FunFam" id="1.25.40.340:FF:000002">
    <property type="entry name" value="Dihydroxyacetone kinase, L subunit"/>
    <property type="match status" value="1"/>
</dbReference>
<evidence type="ECO:0000259" key="3">
    <source>
        <dbReference type="PROSITE" id="PS51480"/>
    </source>
</evidence>
<dbReference type="GO" id="GO:0019563">
    <property type="term" value="P:glycerol catabolic process"/>
    <property type="evidence" value="ECO:0007669"/>
    <property type="project" value="TreeGrafter"/>
</dbReference>
<dbReference type="PROSITE" id="PS51480">
    <property type="entry name" value="DHAL"/>
    <property type="match status" value="1"/>
</dbReference>
<dbReference type="InterPro" id="IPR004007">
    <property type="entry name" value="DhaL_dom"/>
</dbReference>
<comment type="caution">
    <text evidence="4">The sequence shown here is derived from an EMBL/GenBank/DDBJ whole genome shotgun (WGS) entry which is preliminary data.</text>
</comment>
<dbReference type="InterPro" id="IPR012737">
    <property type="entry name" value="DhaK_L_YcgS"/>
</dbReference>
<sequence length="214" mass="22092">MSEKFSNAGSADIVLALCAAIHESKDYLSEVDGAIGDGDHGVNMNKGFTLASQRIDASSSFSDALEVLADTLVDDIGGSMGPIYGTFFMSLSENLSSSDEINAKEFGNSLADAAQALEDLAGARPGDKTLVDVAVPASEAFQAAEQRGDGFSSCLSAMAEASEAGWKSTEGMQARLGRAARLGERSIGHLDAGATSCNVILQTMAKEISAKLQG</sequence>
<dbReference type="PANTHER" id="PTHR28629">
    <property type="entry name" value="TRIOKINASE/FMN CYCLASE"/>
    <property type="match status" value="1"/>
</dbReference>
<dbReference type="PANTHER" id="PTHR28629:SF4">
    <property type="entry name" value="TRIOKINASE_FMN CYCLASE"/>
    <property type="match status" value="1"/>
</dbReference>
<dbReference type="Gene3D" id="1.25.40.340">
    <property type="match status" value="1"/>
</dbReference>
<keyword evidence="2 4" id="KW-0418">Kinase</keyword>
<reference evidence="4 5" key="1">
    <citation type="submission" date="2015-12" db="EMBL/GenBank/DDBJ databases">
        <title>Draft Genome Sequence of Olsenella scatoligenes SK9K4T; a Producer of 3-Methylindole- (skatole) and 4-Methylphenol- (p-cresol) Isolated from Pig Feces.</title>
        <authorList>
            <person name="Li X."/>
            <person name="Borg B."/>
            <person name="Canibe N."/>
        </authorList>
    </citation>
    <scope>NUCLEOTIDE SEQUENCE [LARGE SCALE GENOMIC DNA]</scope>
    <source>
        <strain evidence="4 5">SK9K4</strain>
    </source>
</reference>
<keyword evidence="5" id="KW-1185">Reference proteome</keyword>
<dbReference type="GO" id="GO:0005829">
    <property type="term" value="C:cytosol"/>
    <property type="evidence" value="ECO:0007669"/>
    <property type="project" value="TreeGrafter"/>
</dbReference>
<evidence type="ECO:0000313" key="4">
    <source>
        <dbReference type="EMBL" id="KUH59162.1"/>
    </source>
</evidence>
<dbReference type="InterPro" id="IPR036117">
    <property type="entry name" value="DhaL_dom_sf"/>
</dbReference>
<dbReference type="NCBIfam" id="TIGR02365">
    <property type="entry name" value="dha_L_ycgS"/>
    <property type="match status" value="1"/>
</dbReference>
<dbReference type="Proteomes" id="UP000054078">
    <property type="component" value="Unassembled WGS sequence"/>
</dbReference>
<name>A0A100YXC6_TRASO</name>